<dbReference type="AlphaFoldDB" id="A0A7J9JFJ0"/>
<comment type="caution">
    <text evidence="2">The sequence shown here is derived from an EMBL/GenBank/DDBJ whole genome shotgun (WGS) entry which is preliminary data.</text>
</comment>
<feature type="compositionally biased region" description="Basic and acidic residues" evidence="1">
    <location>
        <begin position="72"/>
        <end position="88"/>
    </location>
</feature>
<organism evidence="2 3">
    <name type="scientific">Gossypium armourianum</name>
    <dbReference type="NCBI Taxonomy" id="34283"/>
    <lineage>
        <taxon>Eukaryota</taxon>
        <taxon>Viridiplantae</taxon>
        <taxon>Streptophyta</taxon>
        <taxon>Embryophyta</taxon>
        <taxon>Tracheophyta</taxon>
        <taxon>Spermatophyta</taxon>
        <taxon>Magnoliopsida</taxon>
        <taxon>eudicotyledons</taxon>
        <taxon>Gunneridae</taxon>
        <taxon>Pentapetalae</taxon>
        <taxon>rosids</taxon>
        <taxon>malvids</taxon>
        <taxon>Malvales</taxon>
        <taxon>Malvaceae</taxon>
        <taxon>Malvoideae</taxon>
        <taxon>Gossypium</taxon>
    </lineage>
</organism>
<evidence type="ECO:0000313" key="2">
    <source>
        <dbReference type="EMBL" id="MBA0832688.1"/>
    </source>
</evidence>
<feature type="non-terminal residue" evidence="2">
    <location>
        <position position="141"/>
    </location>
</feature>
<feature type="compositionally biased region" description="Gly residues" evidence="1">
    <location>
        <begin position="1"/>
        <end position="15"/>
    </location>
</feature>
<proteinExistence type="predicted"/>
<name>A0A7J9JFJ0_9ROSI</name>
<feature type="compositionally biased region" description="Basic and acidic residues" evidence="1">
    <location>
        <begin position="30"/>
        <end position="51"/>
    </location>
</feature>
<feature type="region of interest" description="Disordered" evidence="1">
    <location>
        <begin position="1"/>
        <end position="111"/>
    </location>
</feature>
<keyword evidence="3" id="KW-1185">Reference proteome</keyword>
<accession>A0A7J9JFJ0</accession>
<evidence type="ECO:0000256" key="1">
    <source>
        <dbReference type="SAM" id="MobiDB-lite"/>
    </source>
</evidence>
<dbReference type="EMBL" id="JABFAE010000007">
    <property type="protein sequence ID" value="MBA0832688.1"/>
    <property type="molecule type" value="Genomic_DNA"/>
</dbReference>
<feature type="compositionally biased region" description="Acidic residues" evidence="1">
    <location>
        <begin position="16"/>
        <end position="27"/>
    </location>
</feature>
<feature type="non-terminal residue" evidence="2">
    <location>
        <position position="1"/>
    </location>
</feature>
<dbReference type="Proteomes" id="UP000593575">
    <property type="component" value="Unassembled WGS sequence"/>
</dbReference>
<gene>
    <name evidence="2" type="ORF">Goarm_017064</name>
</gene>
<sequence>EGSGEGGEVAEGLGGEGDDVADSEGGESDGVGKEGVREVEGKTSGKGKEIIFDETESESSREQFEAEVPEEVDCKGLNDSVGKEKDGNETEYFDSDDHRSILGSEDDENSDVYGRSRFPTYNPNSASTHFYIGILFKDGDQ</sequence>
<protein>
    <submittedName>
        <fullName evidence="2">Uncharacterized protein</fullName>
    </submittedName>
</protein>
<reference evidence="2 3" key="1">
    <citation type="journal article" date="2019" name="Genome Biol. Evol.">
        <title>Insights into the evolution of the New World diploid cottons (Gossypium, subgenus Houzingenia) based on genome sequencing.</title>
        <authorList>
            <person name="Grover C.E."/>
            <person name="Arick M.A. 2nd"/>
            <person name="Thrash A."/>
            <person name="Conover J.L."/>
            <person name="Sanders W.S."/>
            <person name="Peterson D.G."/>
            <person name="Frelichowski J.E."/>
            <person name="Scheffler J.A."/>
            <person name="Scheffler B.E."/>
            <person name="Wendel J.F."/>
        </authorList>
    </citation>
    <scope>NUCLEOTIDE SEQUENCE [LARGE SCALE GENOMIC DNA]</scope>
    <source>
        <strain evidence="2">6</strain>
        <tissue evidence="2">Leaf</tissue>
    </source>
</reference>
<evidence type="ECO:0000313" key="3">
    <source>
        <dbReference type="Proteomes" id="UP000593575"/>
    </source>
</evidence>